<proteinExistence type="inferred from homology"/>
<dbReference type="Proteomes" id="UP000821853">
    <property type="component" value="Unassembled WGS sequence"/>
</dbReference>
<dbReference type="Pfam" id="PF01501">
    <property type="entry name" value="Glyco_transf_8"/>
    <property type="match status" value="1"/>
</dbReference>
<gene>
    <name evidence="13" type="ORF">HPB48_013603</name>
</gene>
<keyword evidence="7" id="KW-1133">Transmembrane helix</keyword>
<keyword evidence="4" id="KW-0808">Transferase</keyword>
<evidence type="ECO:0000256" key="7">
    <source>
        <dbReference type="ARBA" id="ARBA00022989"/>
    </source>
</evidence>
<dbReference type="AlphaFoldDB" id="A0A9J6GV78"/>
<accession>A0A9J6GV78</accession>
<reference evidence="13 14" key="1">
    <citation type="journal article" date="2020" name="Cell">
        <title>Large-Scale Comparative Analyses of Tick Genomes Elucidate Their Genetic Diversity and Vector Capacities.</title>
        <authorList>
            <consortium name="Tick Genome and Microbiome Consortium (TIGMIC)"/>
            <person name="Jia N."/>
            <person name="Wang J."/>
            <person name="Shi W."/>
            <person name="Du L."/>
            <person name="Sun Y."/>
            <person name="Zhan W."/>
            <person name="Jiang J.F."/>
            <person name="Wang Q."/>
            <person name="Zhang B."/>
            <person name="Ji P."/>
            <person name="Bell-Sakyi L."/>
            <person name="Cui X.M."/>
            <person name="Yuan T.T."/>
            <person name="Jiang B.G."/>
            <person name="Yang W.F."/>
            <person name="Lam T.T."/>
            <person name="Chang Q.C."/>
            <person name="Ding S.J."/>
            <person name="Wang X.J."/>
            <person name="Zhu J.G."/>
            <person name="Ruan X.D."/>
            <person name="Zhao L."/>
            <person name="Wei J.T."/>
            <person name="Ye R.Z."/>
            <person name="Que T.C."/>
            <person name="Du C.H."/>
            <person name="Zhou Y.H."/>
            <person name="Cheng J.X."/>
            <person name="Dai P.F."/>
            <person name="Guo W.B."/>
            <person name="Han X.H."/>
            <person name="Huang E.J."/>
            <person name="Li L.F."/>
            <person name="Wei W."/>
            <person name="Gao Y.C."/>
            <person name="Liu J.Z."/>
            <person name="Shao H.Z."/>
            <person name="Wang X."/>
            <person name="Wang C.C."/>
            <person name="Yang T.C."/>
            <person name="Huo Q.B."/>
            <person name="Li W."/>
            <person name="Chen H.Y."/>
            <person name="Chen S.E."/>
            <person name="Zhou L.G."/>
            <person name="Ni X.B."/>
            <person name="Tian J.H."/>
            <person name="Sheng Y."/>
            <person name="Liu T."/>
            <person name="Pan Y.S."/>
            <person name="Xia L.Y."/>
            <person name="Li J."/>
            <person name="Zhao F."/>
            <person name="Cao W.C."/>
        </authorList>
    </citation>
    <scope>NUCLEOTIDE SEQUENCE [LARGE SCALE GENOMIC DNA]</scope>
    <source>
        <strain evidence="13">HaeL-2018</strain>
    </source>
</reference>
<dbReference type="EMBL" id="JABSTR010000009">
    <property type="protein sequence ID" value="KAH9379386.1"/>
    <property type="molecule type" value="Genomic_DNA"/>
</dbReference>
<dbReference type="InterPro" id="IPR002495">
    <property type="entry name" value="Glyco_trans_8"/>
</dbReference>
<evidence type="ECO:0000256" key="3">
    <source>
        <dbReference type="ARBA" id="ARBA00022676"/>
    </source>
</evidence>
<keyword evidence="5" id="KW-0812">Transmembrane</keyword>
<dbReference type="GO" id="GO:0016020">
    <property type="term" value="C:membrane"/>
    <property type="evidence" value="ECO:0007669"/>
    <property type="project" value="UniProtKB-SubCell"/>
</dbReference>
<dbReference type="OMA" id="INEYEIG"/>
<evidence type="ECO:0000256" key="11">
    <source>
        <dbReference type="ARBA" id="ARBA00038854"/>
    </source>
</evidence>
<evidence type="ECO:0000256" key="4">
    <source>
        <dbReference type="ARBA" id="ARBA00022679"/>
    </source>
</evidence>
<evidence type="ECO:0000256" key="6">
    <source>
        <dbReference type="ARBA" id="ARBA00022968"/>
    </source>
</evidence>
<organism evidence="13 14">
    <name type="scientific">Haemaphysalis longicornis</name>
    <name type="common">Bush tick</name>
    <dbReference type="NCBI Taxonomy" id="44386"/>
    <lineage>
        <taxon>Eukaryota</taxon>
        <taxon>Metazoa</taxon>
        <taxon>Ecdysozoa</taxon>
        <taxon>Arthropoda</taxon>
        <taxon>Chelicerata</taxon>
        <taxon>Arachnida</taxon>
        <taxon>Acari</taxon>
        <taxon>Parasitiformes</taxon>
        <taxon>Ixodida</taxon>
        <taxon>Ixodoidea</taxon>
        <taxon>Ixodidae</taxon>
        <taxon>Haemaphysalinae</taxon>
        <taxon>Haemaphysalis</taxon>
    </lineage>
</organism>
<comment type="subcellular location">
    <subcellularLocation>
        <location evidence="1">Membrane</location>
        <topology evidence="1">Single-pass type II membrane protein</topology>
    </subcellularLocation>
</comment>
<sequence>MLPKEDAVIYVDTDVVFLHPVEDFWRMFAAMNSWQMAAMAPETESFTNNWYLTKALHPFVRPFALNAGLLMMNLTRMREFGLERRVVQLKKEFEGRIPWADQDLLNILFSRHPERIFTFTCRWNYRQEHCGGNALCTDGPVAVVHGSRKMFISPMEPAFTTLHAAMKKL</sequence>
<comment type="catalytic activity">
    <reaction evidence="12">
        <text>3-O-(beta-D-glucosyl)-L-seryl-[EGF-like domain protein] + UDP-alpha-D-xylose = 3-O-[alpha-D-xylosyl-(1-&gt;3)-beta-D-glucosyl]-L-seryl-[EGF-like domain protein] + UDP + H(+)</text>
        <dbReference type="Rhea" id="RHEA:56064"/>
        <dbReference type="Rhea" id="RHEA-COMP:14610"/>
        <dbReference type="Rhea" id="RHEA-COMP:14611"/>
        <dbReference type="ChEBI" id="CHEBI:15378"/>
        <dbReference type="ChEBI" id="CHEBI:57632"/>
        <dbReference type="ChEBI" id="CHEBI:58223"/>
        <dbReference type="ChEBI" id="CHEBI:140575"/>
        <dbReference type="ChEBI" id="CHEBI:140576"/>
        <dbReference type="EC" id="2.4.2.42"/>
    </reaction>
</comment>
<evidence type="ECO:0000256" key="9">
    <source>
        <dbReference type="ARBA" id="ARBA00023180"/>
    </source>
</evidence>
<dbReference type="VEuPathDB" id="VectorBase:HLOH_055806"/>
<evidence type="ECO:0000256" key="5">
    <source>
        <dbReference type="ARBA" id="ARBA00022692"/>
    </source>
</evidence>
<name>A0A9J6GV78_HAELO</name>
<keyword evidence="3" id="KW-0328">Glycosyltransferase</keyword>
<comment type="function">
    <text evidence="10">Glycosyltransferase which elongates the O-linked glucose attached to EGF-like repeats in the extracellular domain of Notch proteins by catalyzing the addition of xylose.</text>
</comment>
<evidence type="ECO:0000256" key="2">
    <source>
        <dbReference type="ARBA" id="ARBA00006351"/>
    </source>
</evidence>
<protein>
    <recommendedName>
        <fullName evidence="11">UDP-D-xylose:beta-D-glucoside alpha-1,3-D-xylosyltransferase</fullName>
        <ecNumber evidence="11">2.4.2.42</ecNumber>
    </recommendedName>
</protein>
<dbReference type="InterPro" id="IPR051993">
    <property type="entry name" value="Glycosyltransferase_8"/>
</dbReference>
<evidence type="ECO:0000256" key="1">
    <source>
        <dbReference type="ARBA" id="ARBA00004606"/>
    </source>
</evidence>
<evidence type="ECO:0000313" key="14">
    <source>
        <dbReference type="Proteomes" id="UP000821853"/>
    </source>
</evidence>
<dbReference type="GO" id="GO:0016266">
    <property type="term" value="P:protein O-linked glycosylation via N-acetyl-galactosamine"/>
    <property type="evidence" value="ECO:0007669"/>
    <property type="project" value="TreeGrafter"/>
</dbReference>
<dbReference type="GO" id="GO:0140563">
    <property type="term" value="F:UDP-D-xylose:beta-D-glucoside alpha-1,3-D-xylosyltransferase activity"/>
    <property type="evidence" value="ECO:0007669"/>
    <property type="project" value="UniProtKB-EC"/>
</dbReference>
<dbReference type="PANTHER" id="PTHR46012:SF2">
    <property type="entry name" value="IP22168P"/>
    <property type="match status" value="1"/>
</dbReference>
<dbReference type="Gene3D" id="3.90.550.10">
    <property type="entry name" value="Spore Coat Polysaccharide Biosynthesis Protein SpsA, Chain A"/>
    <property type="match status" value="1"/>
</dbReference>
<evidence type="ECO:0000256" key="12">
    <source>
        <dbReference type="ARBA" id="ARBA00049181"/>
    </source>
</evidence>
<comment type="similarity">
    <text evidence="2">Belongs to the glycosyltransferase 8 family.</text>
</comment>
<dbReference type="OrthoDB" id="6513184at2759"/>
<keyword evidence="14" id="KW-1185">Reference proteome</keyword>
<dbReference type="PANTHER" id="PTHR46012">
    <property type="entry name" value="IP22168P"/>
    <property type="match status" value="1"/>
</dbReference>
<keyword evidence="8" id="KW-0472">Membrane</keyword>
<keyword evidence="6" id="KW-0735">Signal-anchor</keyword>
<evidence type="ECO:0000256" key="8">
    <source>
        <dbReference type="ARBA" id="ARBA00023136"/>
    </source>
</evidence>
<dbReference type="SUPFAM" id="SSF53448">
    <property type="entry name" value="Nucleotide-diphospho-sugar transferases"/>
    <property type="match status" value="1"/>
</dbReference>
<keyword evidence="9" id="KW-0325">Glycoprotein</keyword>
<evidence type="ECO:0000313" key="13">
    <source>
        <dbReference type="EMBL" id="KAH9379386.1"/>
    </source>
</evidence>
<evidence type="ECO:0000256" key="10">
    <source>
        <dbReference type="ARBA" id="ARBA00037301"/>
    </source>
</evidence>
<dbReference type="EC" id="2.4.2.42" evidence="11"/>
<comment type="caution">
    <text evidence="13">The sequence shown here is derived from an EMBL/GenBank/DDBJ whole genome shotgun (WGS) entry which is preliminary data.</text>
</comment>
<dbReference type="InterPro" id="IPR029044">
    <property type="entry name" value="Nucleotide-diphossugar_trans"/>
</dbReference>